<dbReference type="InterPro" id="IPR003131">
    <property type="entry name" value="T1-type_BTB"/>
</dbReference>
<dbReference type="EMBL" id="LR721783">
    <property type="protein sequence ID" value="VVW41137.1"/>
    <property type="molecule type" value="Genomic_DNA"/>
</dbReference>
<dbReference type="Gene3D" id="3.30.710.10">
    <property type="entry name" value="Potassium Channel Kv1.1, Chain A"/>
    <property type="match status" value="1"/>
</dbReference>
<evidence type="ECO:0000256" key="1">
    <source>
        <dbReference type="ARBA" id="ARBA00004906"/>
    </source>
</evidence>
<dbReference type="Pfam" id="PF02214">
    <property type="entry name" value="BTB_2"/>
    <property type="match status" value="1"/>
</dbReference>
<feature type="domain" description="BTB" evidence="2">
    <location>
        <begin position="22"/>
        <end position="119"/>
    </location>
</feature>
<dbReference type="AlphaFoldDB" id="A0A5K1DS98"/>
<organism evidence="3">
    <name type="scientific">Nymphaea colorata</name>
    <name type="common">pocket water lily</name>
    <dbReference type="NCBI Taxonomy" id="210225"/>
    <lineage>
        <taxon>Eukaryota</taxon>
        <taxon>Viridiplantae</taxon>
        <taxon>Streptophyta</taxon>
        <taxon>Embryophyta</taxon>
        <taxon>Tracheophyta</taxon>
        <taxon>Spermatophyta</taxon>
        <taxon>Magnoliopsida</taxon>
        <taxon>Nymphaeales</taxon>
        <taxon>Nymphaeaceae</taxon>
        <taxon>Nymphaea</taxon>
    </lineage>
</organism>
<dbReference type="SMART" id="SM00225">
    <property type="entry name" value="BTB"/>
    <property type="match status" value="1"/>
</dbReference>
<gene>
    <name evidence="3" type="ORF">NYM_LOCUS19807</name>
</gene>
<dbReference type="InterPro" id="IPR011333">
    <property type="entry name" value="SKP1/BTB/POZ_sf"/>
</dbReference>
<dbReference type="InterPro" id="IPR000210">
    <property type="entry name" value="BTB/POZ_dom"/>
</dbReference>
<dbReference type="Pfam" id="PF25279">
    <property type="entry name" value="Beta_prop_At2g24240"/>
    <property type="match status" value="1"/>
</dbReference>
<dbReference type="SUPFAM" id="SSF54695">
    <property type="entry name" value="POZ domain"/>
    <property type="match status" value="1"/>
</dbReference>
<dbReference type="GO" id="GO:0051260">
    <property type="term" value="P:protein homooligomerization"/>
    <property type="evidence" value="ECO:0007669"/>
    <property type="project" value="InterPro"/>
</dbReference>
<dbReference type="InterPro" id="IPR015943">
    <property type="entry name" value="WD40/YVTN_repeat-like_dom_sf"/>
</dbReference>
<evidence type="ECO:0000259" key="2">
    <source>
        <dbReference type="SMART" id="SM00225"/>
    </source>
</evidence>
<dbReference type="Gramene" id="NC5G0160500.1">
    <property type="protein sequence ID" value="NC5G0160500.1:cds"/>
    <property type="gene ID" value="NC5G0160500"/>
</dbReference>
<dbReference type="InterPro" id="IPR057441">
    <property type="entry name" value="Beta_prop_At2g24240"/>
</dbReference>
<dbReference type="OrthoDB" id="6077599at2759"/>
<proteinExistence type="predicted"/>
<dbReference type="SUPFAM" id="SSF101898">
    <property type="entry name" value="NHL repeat"/>
    <property type="match status" value="1"/>
</dbReference>
<name>A0A5K1DS98_9MAGN</name>
<protein>
    <recommendedName>
        <fullName evidence="2">BTB domain-containing protein</fullName>
    </recommendedName>
</protein>
<dbReference type="PANTHER" id="PTHR11145">
    <property type="entry name" value="BTB/POZ DOMAIN-CONTAINING ADAPTER FOR CUL3-MEDIATED RHOA DEGRADATION PROTEIN FAMILY MEMBER"/>
    <property type="match status" value="1"/>
</dbReference>
<dbReference type="InterPro" id="IPR045068">
    <property type="entry name" value="BACURD1-3"/>
</dbReference>
<comment type="pathway">
    <text evidence="1">Protein modification; protein ubiquitination.</text>
</comment>
<dbReference type="OMA" id="MVWEIKE"/>
<dbReference type="Gene3D" id="2.130.10.10">
    <property type="entry name" value="YVTN repeat-like/Quinoprotein amine dehydrogenase"/>
    <property type="match status" value="1"/>
</dbReference>
<evidence type="ECO:0000313" key="3">
    <source>
        <dbReference type="EMBL" id="VVW41137.1"/>
    </source>
</evidence>
<sequence length="465" mass="50813">MSLVPPLAGPCTRDSQSDPQANIITLNVGGEIFQTSPQTLDLAGPGSFLTTLACSKGASIPFIDRDPELFSILLYFLRTGALPSKAKAFDPDDIISEAQFYNLVHLLNRPITNSSEFDAFELEKALILPLNGRDYPSAIAPFFDGSILVSHGSKITSFNWSLRKKTTVLTEFSAIDSLLALSPDIAAAGATDFSGLQIIDSKLGSVLETLSWENQTHSGSNVQAIGSSPELLFVSFESERRNSNSIVVFDRSSFQPVTEIGKQEIYGVDLLGSSIPCTKLNWSAGFNLLLSSGLHRGPSGFVSSIKLWDIRDNKAVWELHEKGDCFADLTVCDNVYGIFKVGVMSGDVFMADLRKLGVDGPWVSLGGPMRKDGKREGVHCKLVSHGSHVFCSRGGDVELWSEVLMAHTNQGRIEERVFRRNTLGAADNKEESMITHLDFGGNRMILARKDEQMIEIWQSPAANLF</sequence>
<dbReference type="CDD" id="cd18316">
    <property type="entry name" value="BTB_POZ_KCTD-like"/>
    <property type="match status" value="1"/>
</dbReference>
<accession>A0A5K1DS98</accession>
<reference evidence="3" key="1">
    <citation type="submission" date="2019-09" db="EMBL/GenBank/DDBJ databases">
        <authorList>
            <person name="Zhang L."/>
        </authorList>
    </citation>
    <scope>NUCLEOTIDE SEQUENCE</scope>
</reference>
<dbReference type="PANTHER" id="PTHR11145:SF23">
    <property type="entry name" value="PROTEIN BINDING PROTEIN"/>
    <property type="match status" value="1"/>
</dbReference>